<dbReference type="GO" id="GO:0046872">
    <property type="term" value="F:metal ion binding"/>
    <property type="evidence" value="ECO:0007669"/>
    <property type="project" value="UniProtKB-KW"/>
</dbReference>
<accession>A0A5M7BTH9</accession>
<evidence type="ECO:0000256" key="4">
    <source>
        <dbReference type="ARBA" id="ARBA00022833"/>
    </source>
</evidence>
<dbReference type="InterPro" id="IPR043795">
    <property type="entry name" value="N-alpha-Ac-DABA-like"/>
</dbReference>
<sequence length="326" mass="34249">MTAHDLVIGPLRARRGRTARGSIRADLGTTTADIPVVLVNGARPGPRLVLTAGVHGGEFVGIDAANRLHAELRPAELRGQVVICPVANPLASYAGRLGTTALDGVNINRVFPGDPHGTPTERMADWLFGNVIAGADAYADLHSGGIDETLRDFVGYRRTGDDALDERSRRMADAIGFADVIVGDTAEGGNSHAAAARRGIPAVLVECGQLGERSAATTDRLLHHLGRLLDHLGITENGTPAARPETIRRWRWAAGEKADATGLWYPEFAAGDDVEAGQAIGRIVDPANGDERKVLASATGRIFYAMHGLTVTPGAELAAIAAPGQH</sequence>
<reference evidence="6 7" key="1">
    <citation type="submission" date="2019-09" db="EMBL/GenBank/DDBJ databases">
        <title>Draft genome sequence of the thermophilic Saccharopolyspora hirsuta VKM Ac-666T.</title>
        <authorList>
            <person name="Lobastova T.G."/>
            <person name="Fokina V."/>
            <person name="Bragin E.Y."/>
            <person name="Shtratnikova V.Y."/>
            <person name="Starodumova I.P."/>
            <person name="Tarlachkov S.V."/>
            <person name="Donova M.V."/>
        </authorList>
    </citation>
    <scope>NUCLEOTIDE SEQUENCE [LARGE SCALE GENOMIC DNA]</scope>
    <source>
        <strain evidence="6 7">VKM Ac-666</strain>
    </source>
</reference>
<comment type="caution">
    <text evidence="6">The sequence shown here is derived from an EMBL/GenBank/DDBJ whole genome shotgun (WGS) entry which is preliminary data.</text>
</comment>
<dbReference type="RefSeq" id="WP_150068610.1">
    <property type="nucleotide sequence ID" value="NZ_JBEPDJ010000009.1"/>
</dbReference>
<dbReference type="GO" id="GO:0016788">
    <property type="term" value="F:hydrolase activity, acting on ester bonds"/>
    <property type="evidence" value="ECO:0007669"/>
    <property type="project" value="InterPro"/>
</dbReference>
<dbReference type="OrthoDB" id="9782876at2"/>
<dbReference type="InterPro" id="IPR055438">
    <property type="entry name" value="AstE_AspA_cat"/>
</dbReference>
<proteinExistence type="predicted"/>
<keyword evidence="2" id="KW-0479">Metal-binding</keyword>
<dbReference type="GO" id="GO:0016811">
    <property type="term" value="F:hydrolase activity, acting on carbon-nitrogen (but not peptide) bonds, in linear amides"/>
    <property type="evidence" value="ECO:0007669"/>
    <property type="project" value="InterPro"/>
</dbReference>
<dbReference type="PANTHER" id="PTHR37326:SF1">
    <property type="entry name" value="BLL3975 PROTEIN"/>
    <property type="match status" value="1"/>
</dbReference>
<keyword evidence="3" id="KW-0378">Hydrolase</keyword>
<dbReference type="Proteomes" id="UP000323946">
    <property type="component" value="Unassembled WGS sequence"/>
</dbReference>
<evidence type="ECO:0000259" key="5">
    <source>
        <dbReference type="Pfam" id="PF24827"/>
    </source>
</evidence>
<evidence type="ECO:0000256" key="3">
    <source>
        <dbReference type="ARBA" id="ARBA00022801"/>
    </source>
</evidence>
<protein>
    <submittedName>
        <fullName evidence="6">Ethanolamine utilization protein EutE</fullName>
    </submittedName>
</protein>
<evidence type="ECO:0000313" key="7">
    <source>
        <dbReference type="Proteomes" id="UP000323946"/>
    </source>
</evidence>
<organism evidence="6 7">
    <name type="scientific">Saccharopolyspora hirsuta</name>
    <dbReference type="NCBI Taxonomy" id="1837"/>
    <lineage>
        <taxon>Bacteria</taxon>
        <taxon>Bacillati</taxon>
        <taxon>Actinomycetota</taxon>
        <taxon>Actinomycetes</taxon>
        <taxon>Pseudonocardiales</taxon>
        <taxon>Pseudonocardiaceae</taxon>
        <taxon>Saccharopolyspora</taxon>
    </lineage>
</organism>
<evidence type="ECO:0000256" key="1">
    <source>
        <dbReference type="ARBA" id="ARBA00001947"/>
    </source>
</evidence>
<gene>
    <name evidence="6" type="ORF">F1721_21790</name>
</gene>
<comment type="cofactor">
    <cofactor evidence="1">
        <name>Zn(2+)</name>
        <dbReference type="ChEBI" id="CHEBI:29105"/>
    </cofactor>
</comment>
<keyword evidence="4" id="KW-0862">Zinc</keyword>
<evidence type="ECO:0000313" key="6">
    <source>
        <dbReference type="EMBL" id="KAA5830511.1"/>
    </source>
</evidence>
<keyword evidence="7" id="KW-1185">Reference proteome</keyword>
<dbReference type="SMR" id="A0A5M7BTH9"/>
<dbReference type="Pfam" id="PF24827">
    <property type="entry name" value="AstE_AspA_cat"/>
    <property type="match status" value="1"/>
</dbReference>
<evidence type="ECO:0000256" key="2">
    <source>
        <dbReference type="ARBA" id="ARBA00022723"/>
    </source>
</evidence>
<feature type="domain" description="Succinylglutamate desuccinylase/Aspartoacylase catalytic" evidence="5">
    <location>
        <begin position="44"/>
        <end position="232"/>
    </location>
</feature>
<name>A0A5M7BTH9_SACHI</name>
<dbReference type="InterPro" id="IPR053138">
    <property type="entry name" value="N-alpha-Ac-DABA_deacetylase"/>
</dbReference>
<dbReference type="PIRSF" id="PIRSF039012">
    <property type="entry name" value="ASP"/>
    <property type="match status" value="1"/>
</dbReference>
<dbReference type="AlphaFoldDB" id="A0A5M7BTH9"/>
<dbReference type="Gene3D" id="3.40.630.10">
    <property type="entry name" value="Zn peptidases"/>
    <property type="match status" value="1"/>
</dbReference>
<dbReference type="EMBL" id="VWPH01000010">
    <property type="protein sequence ID" value="KAA5830511.1"/>
    <property type="molecule type" value="Genomic_DNA"/>
</dbReference>
<dbReference type="SUPFAM" id="SSF53187">
    <property type="entry name" value="Zn-dependent exopeptidases"/>
    <property type="match status" value="1"/>
</dbReference>
<dbReference type="PANTHER" id="PTHR37326">
    <property type="entry name" value="BLL3975 PROTEIN"/>
    <property type="match status" value="1"/>
</dbReference>